<sequence>MVENNLKWTYLSTIYLICYLLLTISSIINVHAQVAPEIPTTTIPNVTATHNSQNDVLSSLELIDCIGLLSNKTIQTDVLSSLDPVNHIGLLSNKTVPGTENTHGECWYLSTPRPEDGKLIPYLNTPISWNCSAGNFCMGPERSVKCTAGFICPENSAQPTYCCPGYYCNEDATEIHVCPKGHFCSVGTITPISCHYLAYCPEGSKNANRYYIIAIVFFVTIVIAILFAVKNKADRLKTVKYNRLLNEQKMKYEMSLGPVKRTFDIEFENLGLILPSGITVMKGVTGKLSHGRTCAIMGSSGVGKTTLVSILAGKAKKTSGIIKVNGVEENLSTYRKLIGFVPQEDVMLRELTVREILVHSAMMRLPTEMDRADKKQKVLETIRFLELSHVMDSIIGNEEQRGISGGQRKRVNIGMELVAEPSILFLDEPTSGLDSSTAFEVCTLLKNIAHKQGLTVAAVIHSPGPQVFETFDDFLLLGKGGRVIYFGPRNSALDYFNRLGYNCPPQESPADFMMEIASGKVKPSERTDTDLFREWEKYSMRDKTILHDSHIELDIDYGKPPTTFGQKIKSAFLSFYIPLIHLLQDTFHYLLDISLEFIEFIKGIAFCRTKDPIRDTPNVFVEFTLLFKRACLQLYRNRTQFLFEQLLHLGCGAFISLAVSNFTYIGKAPMELCYITPVVVSPACLLAFDTLQQVGTFMTLGVTFAGISGSSSTFGYEKVVYWRDTAAGMRTIPYFFAKFIADIPRLFVAAAMFTCSFILFYPYRASIFEIYLIILLSYQAAWTMGYFLSAIVTKEKLGLIGTGFTLGWGLVLSGGNPELDEVMNNETYIHIRWLWSISAPRWEIEAMYLKEISPRKWHEIHTAPLNYTYKFEDFPICLSNIALISMGWATVAFFAMKLTNRDKQK</sequence>
<dbReference type="InterPro" id="IPR003439">
    <property type="entry name" value="ABC_transporter-like_ATP-bd"/>
</dbReference>
<feature type="transmembrane region" description="Helical" evidence="8">
    <location>
        <begin position="210"/>
        <end position="229"/>
    </location>
</feature>
<dbReference type="InterPro" id="IPR050352">
    <property type="entry name" value="ABCG_transporters"/>
</dbReference>
<comment type="caution">
    <text evidence="10">The sequence shown here is derived from an EMBL/GenBank/DDBJ whole genome shotgun (WGS) entry which is preliminary data.</text>
</comment>
<feature type="transmembrane region" description="Helical" evidence="8">
    <location>
        <begin position="746"/>
        <end position="764"/>
    </location>
</feature>
<evidence type="ECO:0000313" key="11">
    <source>
        <dbReference type="Proteomes" id="UP000615446"/>
    </source>
</evidence>
<feature type="transmembrane region" description="Helical" evidence="8">
    <location>
        <begin position="874"/>
        <end position="896"/>
    </location>
</feature>
<evidence type="ECO:0000256" key="8">
    <source>
        <dbReference type="SAM" id="Phobius"/>
    </source>
</evidence>
<name>A0A8H3M971_9GLOM</name>
<proteinExistence type="predicted"/>
<feature type="transmembrane region" description="Helical" evidence="8">
    <location>
        <begin position="770"/>
        <end position="790"/>
    </location>
</feature>
<evidence type="ECO:0000256" key="7">
    <source>
        <dbReference type="ARBA" id="ARBA00023136"/>
    </source>
</evidence>
<dbReference type="GO" id="GO:0016020">
    <property type="term" value="C:membrane"/>
    <property type="evidence" value="ECO:0007669"/>
    <property type="project" value="UniProtKB-SubCell"/>
</dbReference>
<evidence type="ECO:0000256" key="5">
    <source>
        <dbReference type="ARBA" id="ARBA00022840"/>
    </source>
</evidence>
<feature type="transmembrane region" description="Helical" evidence="8">
    <location>
        <begin position="646"/>
        <end position="666"/>
    </location>
</feature>
<dbReference type="GO" id="GO:0016887">
    <property type="term" value="F:ATP hydrolysis activity"/>
    <property type="evidence" value="ECO:0007669"/>
    <property type="project" value="InterPro"/>
</dbReference>
<evidence type="ECO:0000256" key="6">
    <source>
        <dbReference type="ARBA" id="ARBA00022989"/>
    </source>
</evidence>
<keyword evidence="5" id="KW-0067">ATP-binding</keyword>
<dbReference type="GO" id="GO:0005524">
    <property type="term" value="F:ATP binding"/>
    <property type="evidence" value="ECO:0007669"/>
    <property type="project" value="UniProtKB-KW"/>
</dbReference>
<dbReference type="AlphaFoldDB" id="A0A8H3M971"/>
<dbReference type="InterPro" id="IPR003593">
    <property type="entry name" value="AAA+_ATPase"/>
</dbReference>
<evidence type="ECO:0000256" key="4">
    <source>
        <dbReference type="ARBA" id="ARBA00022741"/>
    </source>
</evidence>
<dbReference type="Pfam" id="PF00005">
    <property type="entry name" value="ABC_tran"/>
    <property type="match status" value="1"/>
</dbReference>
<evidence type="ECO:0000256" key="3">
    <source>
        <dbReference type="ARBA" id="ARBA00022692"/>
    </source>
</evidence>
<dbReference type="InterPro" id="IPR013525">
    <property type="entry name" value="ABC2_TM"/>
</dbReference>
<evidence type="ECO:0000256" key="1">
    <source>
        <dbReference type="ARBA" id="ARBA00004141"/>
    </source>
</evidence>
<feature type="transmembrane region" description="Helical" evidence="8">
    <location>
        <begin position="797"/>
        <end position="815"/>
    </location>
</feature>
<comment type="subcellular location">
    <subcellularLocation>
        <location evidence="1">Membrane</location>
        <topology evidence="1">Multi-pass membrane protein</topology>
    </subcellularLocation>
</comment>
<keyword evidence="2" id="KW-0813">Transport</keyword>
<dbReference type="FunFam" id="3.40.50.300:FF:000367">
    <property type="entry name" value="ABC transporter G family member 24"/>
    <property type="match status" value="1"/>
</dbReference>
<evidence type="ECO:0000313" key="10">
    <source>
        <dbReference type="EMBL" id="GES99826.1"/>
    </source>
</evidence>
<dbReference type="OrthoDB" id="66620at2759"/>
<reference evidence="10" key="1">
    <citation type="submission" date="2019-10" db="EMBL/GenBank/DDBJ databases">
        <title>Conservation and host-specific expression of non-tandemly repeated heterogenous ribosome RNA gene in arbuscular mycorrhizal fungi.</title>
        <authorList>
            <person name="Maeda T."/>
            <person name="Kobayashi Y."/>
            <person name="Nakagawa T."/>
            <person name="Ezawa T."/>
            <person name="Yamaguchi K."/>
            <person name="Bino T."/>
            <person name="Nishimoto Y."/>
            <person name="Shigenobu S."/>
            <person name="Kawaguchi M."/>
        </authorList>
    </citation>
    <scope>NUCLEOTIDE SEQUENCE</scope>
    <source>
        <strain evidence="10">HR1</strain>
    </source>
</reference>
<dbReference type="Proteomes" id="UP000615446">
    <property type="component" value="Unassembled WGS sequence"/>
</dbReference>
<evidence type="ECO:0000256" key="2">
    <source>
        <dbReference type="ARBA" id="ARBA00022448"/>
    </source>
</evidence>
<organism evidence="10 11">
    <name type="scientific">Rhizophagus clarus</name>
    <dbReference type="NCBI Taxonomy" id="94130"/>
    <lineage>
        <taxon>Eukaryota</taxon>
        <taxon>Fungi</taxon>
        <taxon>Fungi incertae sedis</taxon>
        <taxon>Mucoromycota</taxon>
        <taxon>Glomeromycotina</taxon>
        <taxon>Glomeromycetes</taxon>
        <taxon>Glomerales</taxon>
        <taxon>Glomeraceae</taxon>
        <taxon>Rhizophagus</taxon>
    </lineage>
</organism>
<dbReference type="Pfam" id="PF01061">
    <property type="entry name" value="ABC2_membrane"/>
    <property type="match status" value="1"/>
</dbReference>
<dbReference type="SMART" id="SM00382">
    <property type="entry name" value="AAA"/>
    <property type="match status" value="1"/>
</dbReference>
<dbReference type="InterPro" id="IPR043926">
    <property type="entry name" value="ABCG_dom"/>
</dbReference>
<dbReference type="Pfam" id="PF19055">
    <property type="entry name" value="ABC2_membrane_7"/>
    <property type="match status" value="1"/>
</dbReference>
<feature type="transmembrane region" description="Helical" evidence="8">
    <location>
        <begin position="672"/>
        <end position="691"/>
    </location>
</feature>
<protein>
    <submittedName>
        <fullName evidence="10">ABC transporter G family member 24-like</fullName>
    </submittedName>
</protein>
<dbReference type="PANTHER" id="PTHR48041">
    <property type="entry name" value="ABC TRANSPORTER G FAMILY MEMBER 28"/>
    <property type="match status" value="1"/>
</dbReference>
<evidence type="ECO:0000259" key="9">
    <source>
        <dbReference type="PROSITE" id="PS50893"/>
    </source>
</evidence>
<dbReference type="SUPFAM" id="SSF52540">
    <property type="entry name" value="P-loop containing nucleoside triphosphate hydrolases"/>
    <property type="match status" value="1"/>
</dbReference>
<keyword evidence="7 8" id="KW-0472">Membrane</keyword>
<gene>
    <name evidence="10" type="ORF">RCL2_002630700</name>
</gene>
<dbReference type="Gene3D" id="3.40.50.300">
    <property type="entry name" value="P-loop containing nucleotide triphosphate hydrolases"/>
    <property type="match status" value="1"/>
</dbReference>
<dbReference type="InterPro" id="IPR017871">
    <property type="entry name" value="ABC_transporter-like_CS"/>
</dbReference>
<accession>A0A8H3M971</accession>
<dbReference type="GO" id="GO:0140359">
    <property type="term" value="F:ABC-type transporter activity"/>
    <property type="evidence" value="ECO:0007669"/>
    <property type="project" value="InterPro"/>
</dbReference>
<feature type="domain" description="ABC transporter" evidence="9">
    <location>
        <begin position="265"/>
        <end position="505"/>
    </location>
</feature>
<keyword evidence="4" id="KW-0547">Nucleotide-binding</keyword>
<dbReference type="PANTHER" id="PTHR48041:SF91">
    <property type="entry name" value="ABC TRANSPORTER G FAMILY MEMBER 28"/>
    <property type="match status" value="1"/>
</dbReference>
<feature type="transmembrane region" description="Helical" evidence="8">
    <location>
        <begin position="12"/>
        <end position="32"/>
    </location>
</feature>
<keyword evidence="6 8" id="KW-1133">Transmembrane helix</keyword>
<dbReference type="InterPro" id="IPR027417">
    <property type="entry name" value="P-loop_NTPase"/>
</dbReference>
<dbReference type="PROSITE" id="PS50893">
    <property type="entry name" value="ABC_TRANSPORTER_2"/>
    <property type="match status" value="1"/>
</dbReference>
<dbReference type="EMBL" id="BLAL01000285">
    <property type="protein sequence ID" value="GES99826.1"/>
    <property type="molecule type" value="Genomic_DNA"/>
</dbReference>
<keyword evidence="3 8" id="KW-0812">Transmembrane</keyword>
<dbReference type="PROSITE" id="PS00211">
    <property type="entry name" value="ABC_TRANSPORTER_1"/>
    <property type="match status" value="1"/>
</dbReference>